<evidence type="ECO:0000313" key="3">
    <source>
        <dbReference type="Proteomes" id="UP000036449"/>
    </source>
</evidence>
<dbReference type="Gene3D" id="3.90.550.10">
    <property type="entry name" value="Spore Coat Polysaccharide Biosynthesis Protein SpsA, Chain A"/>
    <property type="match status" value="1"/>
</dbReference>
<keyword evidence="3" id="KW-1185">Reference proteome</keyword>
<dbReference type="Pfam" id="PF00535">
    <property type="entry name" value="Glycos_transf_2"/>
    <property type="match status" value="1"/>
</dbReference>
<feature type="domain" description="Glycosyltransferase 2-like" evidence="1">
    <location>
        <begin position="9"/>
        <end position="168"/>
    </location>
</feature>
<dbReference type="RefSeq" id="WP_048449317.1">
    <property type="nucleotide sequence ID" value="NZ_JBNNPJ010000002.1"/>
</dbReference>
<keyword evidence="2" id="KW-0808">Transferase</keyword>
<gene>
    <name evidence="2" type="ORF">VQ03_02695</name>
</gene>
<dbReference type="EMBL" id="LABZ01000017">
    <property type="protein sequence ID" value="KMO44531.1"/>
    <property type="molecule type" value="Genomic_DNA"/>
</dbReference>
<dbReference type="OrthoDB" id="9806525at2"/>
<organism evidence="2 3">
    <name type="scientific">Methylobacterium tarhaniae</name>
    <dbReference type="NCBI Taxonomy" id="1187852"/>
    <lineage>
        <taxon>Bacteria</taxon>
        <taxon>Pseudomonadati</taxon>
        <taxon>Pseudomonadota</taxon>
        <taxon>Alphaproteobacteria</taxon>
        <taxon>Hyphomicrobiales</taxon>
        <taxon>Methylobacteriaceae</taxon>
        <taxon>Methylobacterium</taxon>
    </lineage>
</organism>
<accession>A0A0J6VYX2</accession>
<comment type="caution">
    <text evidence="2">The sequence shown here is derived from an EMBL/GenBank/DDBJ whole genome shotgun (WGS) entry which is preliminary data.</text>
</comment>
<dbReference type="AlphaFoldDB" id="A0A0J6VYX2"/>
<evidence type="ECO:0000259" key="1">
    <source>
        <dbReference type="Pfam" id="PF00535"/>
    </source>
</evidence>
<dbReference type="SUPFAM" id="SSF53448">
    <property type="entry name" value="Nucleotide-diphospho-sugar transferases"/>
    <property type="match status" value="1"/>
</dbReference>
<dbReference type="InterPro" id="IPR050256">
    <property type="entry name" value="Glycosyltransferase_2"/>
</dbReference>
<dbReference type="CDD" id="cd04179">
    <property type="entry name" value="DPM_DPG-synthase_like"/>
    <property type="match status" value="1"/>
</dbReference>
<sequence length="256" mass="28132">MLHGKKIAVVLPAYNAAATLRRTYAEIPLDIVDDVILVDDASRDETVAVAQELGLTTVLHPRNCGYGGNQKTCYRTALARGADIVVMLHPDYQYAPRLVTAMASMIVSGEYDAVLASRILGKGALVGGMPLYKYVANRGLTFVQNILMGQKLSEYHSGYRAWSRPVLEGLALDRCSDDFVFDNQMLAQAMDADFRIGEISCPTRYFPEASSINFRRSVVYGLGVLKTSLAYRLHRWGLRADPLFGPPAASAVRVQP</sequence>
<dbReference type="InterPro" id="IPR001173">
    <property type="entry name" value="Glyco_trans_2-like"/>
</dbReference>
<dbReference type="PANTHER" id="PTHR48090:SF7">
    <property type="entry name" value="RFBJ PROTEIN"/>
    <property type="match status" value="1"/>
</dbReference>
<reference evidence="2 3" key="1">
    <citation type="submission" date="2015-03" db="EMBL/GenBank/DDBJ databases">
        <title>Genome sequencing of Methylobacterium tarhaniae DSM 25844.</title>
        <authorList>
            <person name="Chaudhry V."/>
            <person name="Patil P.B."/>
        </authorList>
    </citation>
    <scope>NUCLEOTIDE SEQUENCE [LARGE SCALE GENOMIC DNA]</scope>
    <source>
        <strain evidence="2 3">DSM 25844</strain>
    </source>
</reference>
<dbReference type="GO" id="GO:0016740">
    <property type="term" value="F:transferase activity"/>
    <property type="evidence" value="ECO:0007669"/>
    <property type="project" value="UniProtKB-KW"/>
</dbReference>
<name>A0A0J6VYX2_9HYPH</name>
<dbReference type="InterPro" id="IPR029044">
    <property type="entry name" value="Nucleotide-diphossugar_trans"/>
</dbReference>
<proteinExistence type="predicted"/>
<dbReference type="Proteomes" id="UP000036449">
    <property type="component" value="Unassembled WGS sequence"/>
</dbReference>
<dbReference type="PATRIC" id="fig|1187852.3.peg.2005"/>
<evidence type="ECO:0000313" key="2">
    <source>
        <dbReference type="EMBL" id="KMO44531.1"/>
    </source>
</evidence>
<protein>
    <submittedName>
        <fullName evidence="2">Glycosyl transferase family 2</fullName>
    </submittedName>
</protein>
<dbReference type="PANTHER" id="PTHR48090">
    <property type="entry name" value="UNDECAPRENYL-PHOSPHATE 4-DEOXY-4-FORMAMIDO-L-ARABINOSE TRANSFERASE-RELATED"/>
    <property type="match status" value="1"/>
</dbReference>